<feature type="compositionally biased region" description="Low complexity" evidence="16">
    <location>
        <begin position="11"/>
        <end position="43"/>
    </location>
</feature>
<feature type="transmembrane region" description="Helical" evidence="17">
    <location>
        <begin position="933"/>
        <end position="955"/>
    </location>
</feature>
<feature type="domain" description="Ion transport" evidence="18">
    <location>
        <begin position="814"/>
        <end position="1046"/>
    </location>
</feature>
<feature type="non-terminal residue" evidence="19">
    <location>
        <position position="2000"/>
    </location>
</feature>
<feature type="compositionally biased region" description="Low complexity" evidence="16">
    <location>
        <begin position="496"/>
        <end position="507"/>
    </location>
</feature>
<dbReference type="STRING" id="765915.A0A1Y2HPS3"/>
<evidence type="ECO:0000313" key="19">
    <source>
        <dbReference type="EMBL" id="ORZ36529.1"/>
    </source>
</evidence>
<evidence type="ECO:0000256" key="8">
    <source>
        <dbReference type="ARBA" id="ARBA00022882"/>
    </source>
</evidence>
<keyword evidence="4" id="KW-0109">Calcium transport</keyword>
<feature type="transmembrane region" description="Helical" evidence="17">
    <location>
        <begin position="813"/>
        <end position="829"/>
    </location>
</feature>
<keyword evidence="10" id="KW-0406">Ion transport</keyword>
<feature type="transmembrane region" description="Helical" evidence="17">
    <location>
        <begin position="529"/>
        <end position="552"/>
    </location>
</feature>
<dbReference type="SUPFAM" id="SSF81324">
    <property type="entry name" value="Voltage-gated potassium channels"/>
    <property type="match status" value="4"/>
</dbReference>
<evidence type="ECO:0000256" key="7">
    <source>
        <dbReference type="ARBA" id="ARBA00022837"/>
    </source>
</evidence>
<feature type="transmembrane region" description="Helical" evidence="17">
    <location>
        <begin position="1651"/>
        <end position="1672"/>
    </location>
</feature>
<dbReference type="OrthoDB" id="416585at2759"/>
<keyword evidence="11 17" id="KW-0472">Membrane</keyword>
<dbReference type="Pfam" id="PF00520">
    <property type="entry name" value="Ion_trans"/>
    <property type="match status" value="4"/>
</dbReference>
<feature type="transmembrane region" description="Helical" evidence="17">
    <location>
        <begin position="1395"/>
        <end position="1413"/>
    </location>
</feature>
<keyword evidence="3" id="KW-1003">Cell membrane</keyword>
<dbReference type="Gene3D" id="1.10.287.70">
    <property type="match status" value="4"/>
</dbReference>
<feature type="transmembrane region" description="Helical" evidence="17">
    <location>
        <begin position="588"/>
        <end position="607"/>
    </location>
</feature>
<dbReference type="EMBL" id="MCFL01000016">
    <property type="protein sequence ID" value="ORZ36529.1"/>
    <property type="molecule type" value="Genomic_DNA"/>
</dbReference>
<feature type="domain" description="Ion transport" evidence="18">
    <location>
        <begin position="517"/>
        <end position="755"/>
    </location>
</feature>
<feature type="compositionally biased region" description="Low complexity" evidence="16">
    <location>
        <begin position="113"/>
        <end position="152"/>
    </location>
</feature>
<feature type="domain" description="Ion transport" evidence="18">
    <location>
        <begin position="1257"/>
        <end position="1536"/>
    </location>
</feature>
<dbReference type="InterPro" id="IPR005821">
    <property type="entry name" value="Ion_trans_dom"/>
</dbReference>
<feature type="transmembrane region" description="Helical" evidence="17">
    <location>
        <begin position="1621"/>
        <end position="1639"/>
    </location>
</feature>
<keyword evidence="9 17" id="KW-1133">Transmembrane helix</keyword>
<keyword evidence="7" id="KW-0106">Calcium</keyword>
<name>A0A1Y2HPS3_9FUNG</name>
<keyword evidence="8" id="KW-0851">Voltage-gated channel</keyword>
<evidence type="ECO:0000256" key="10">
    <source>
        <dbReference type="ARBA" id="ARBA00023065"/>
    </source>
</evidence>
<feature type="transmembrane region" description="Helical" evidence="17">
    <location>
        <begin position="1714"/>
        <end position="1732"/>
    </location>
</feature>
<evidence type="ECO:0000256" key="1">
    <source>
        <dbReference type="ARBA" id="ARBA00004651"/>
    </source>
</evidence>
<evidence type="ECO:0000256" key="16">
    <source>
        <dbReference type="SAM" id="MobiDB-lite"/>
    </source>
</evidence>
<keyword evidence="20" id="KW-1185">Reference proteome</keyword>
<keyword evidence="12" id="KW-0325">Glycoprotein</keyword>
<sequence length="2000" mass="221770">MDTSRKELERSQSQSKQEQAQQQSPSRGLALPPLPSSSHSAQANSNPTPTLLDTGTAQFESDPAPSDSQGPGFSTAASPSSPSSSSPACDPINTQLKPATSPSARSAALSYHTAATAPTPRPNSPASTSTPPVSPPISSVSTVRPLPASSMHPSPPPPISTASSWAWRLLDRAGDLATRVLGDEHDHVLRPRSDLLASETVPDDQHRDVAVAVAPGGEPAITVAQQYIVQGNNAPPSPTVPAQGQGQHTGVAAFADYDGPVVVVNRLALVGNALGIFAPGNPIRQAAVRIVASRHWKLVMVTLTALHWLLLALRPWSKGEANEFTLLSVPLELALLPIFAIYNLEIILKLIAYGALFLPPAFRKKSLFVDTDEAEVIDDSRRVDDDADDSERADEALETVAKAMHIEPYGKEEVVSLERLNEKDEDVDEEAAESKSVKDALQVANDVIRARSRSRSPARSPGLLHVPLTDADVMGGHPHSPAHSHSHTHARRDSNASATSSASSASTPTLDPYLIPKPFLHTTANQYDLVAVLAFWLYVILGLSSILTPLWILRGLTASRPFRLLGLTRGTRMIMASFRASRRLLRNVAVFTGFFFLLLVIAGVFSFKGAFQRQCMVLSEDAKSVASPVTVRHCGGWVTKDGWNALPMDPWAQGETLPNATQAERVTGYQCPFPQICMTSQTNPWFNFASFDHLPSAALVQYSVMTGENWGPILHGAMDAESPAAAFYFVLTVIVLGFLVLQLFIAVMCESFSSVRGAYLDAKAIAREEKKRRKREERARERAERESMLSRQTGMSPAMRRAVDIASKVQDSIVWKAAFFVCLAVYTWIVSQVASMETAATREVELNKWFWVEVVFTLVFAVEWGLRVVTTGWKKTLKEHPSDSVMTAVTLVLLVVPFNKYMTAFQVFRTYKLVTYIPPVKELVVATKGVTDMVSVVLFMTLAMAAAATYGMQMFGGVYESPSNNWVTFNNFGSAWLTMFAGMLIGDNWTEYLWACMKAHSDSLPVLGPIVGAAYVVIVYSALNFIVLNLLIVVVLDVFDEDDEEKRAKQVELVEKWAKEEEEGGRGPGKQQVVDKWWGRLQSWASTKSKGALDRLAQDAENDSTPPASREGTMRRRANRSDTAAGADNTADSNGDLGTMAASRSWNNDDRPLLGTVESQSQRIMQSQTSVKTESSASELYLRRQEPKFTSLAEVVAAPKAVKDSPSFSLTQLMPRRIDGLSADFEQDDEATSDKRKKRKAEQGHQSKSTLRRLVESRWFTLGIFLTVLFSIVTALLDTPVYRLQRLRELGGVSKGTNFADPFVIFDLVACVIFGFEFLCKIGAYRLDFFRDGWNLLDLLVLLTMVFSYAADEATASVMRMSRALRPLKTIVYLPGVQSVFAALVVGLPRIVSAVAFSMLILFPYSLYGMFLFSGDLKRCNDTSVNSLEECTGVYLTEQGLLLPRVWDNGYRAYNFDSIGNALTMLFTMASSEGWTDMMKLTMAIRGEDLQPAPTPAEAPTLSWWHCLYSVSFMFVASVFTLNLFIGIVIRSFDETSGDAFLTPAQKAWNTACKRIAGLRPRALYRPAKRRSALADLVNRFLESYGKPFNLFVTATMVMHVALMCVEHAGQPLSFTRGRDIAFQVFVVLFFVQTMLLMTSKGPIYFFRKSIWNLYEFLVNSLGFIFVIVQLFVDDDTFTQLQKLLLVAYALRLARRVNGLHTLFKTMRASASDLLRVFFVLAIILLFFSLVGTELFGLTRFGNAFVDNGSVRNTWISLLLQFRLLTGDDWPNIMQDLLVDGPLCVKGNGYLQSDCGSPIAAYIFFVSFFIVCTYVLLNLIIALLVNNFDYCFSTNHTIISDDGLRSFQLAWSTLDPRGTGKIRRAQITTLLARSTLQKVDYQLAQDRRWRSNILFYDLLAQCKDGHLNFQTALMTLCLHVIPLQECLTYDQYKYRVEYLRRLSQHIARERLEGLFLMAVARRRFMRRFRQVVQEAIQQSRLNVNSVASNSSAASSSTPPN</sequence>
<feature type="transmembrane region" description="Helical" evidence="17">
    <location>
        <begin position="1799"/>
        <end position="1825"/>
    </location>
</feature>
<feature type="compositionally biased region" description="Polar residues" evidence="16">
    <location>
        <begin position="44"/>
        <end position="59"/>
    </location>
</feature>
<evidence type="ECO:0000256" key="11">
    <source>
        <dbReference type="ARBA" id="ARBA00023136"/>
    </source>
</evidence>
<feature type="compositionally biased region" description="Basic residues" evidence="16">
    <location>
        <begin position="480"/>
        <end position="490"/>
    </location>
</feature>
<feature type="compositionally biased region" description="Polar residues" evidence="16">
    <location>
        <begin position="92"/>
        <end position="104"/>
    </location>
</feature>
<evidence type="ECO:0000256" key="13">
    <source>
        <dbReference type="ARBA" id="ARBA00023303"/>
    </source>
</evidence>
<dbReference type="PANTHER" id="PTHR45628:SF7">
    <property type="entry name" value="VOLTAGE-DEPENDENT CALCIUM CHANNEL TYPE A SUBUNIT ALPHA-1"/>
    <property type="match status" value="1"/>
</dbReference>
<accession>A0A1Y2HPS3</accession>
<feature type="transmembrane region" description="Helical" evidence="17">
    <location>
        <begin position="849"/>
        <end position="869"/>
    </location>
</feature>
<feature type="compositionally biased region" description="Basic and acidic residues" evidence="16">
    <location>
        <begin position="1"/>
        <end position="10"/>
    </location>
</feature>
<reference evidence="19 20" key="1">
    <citation type="submission" date="2016-07" db="EMBL/GenBank/DDBJ databases">
        <title>Pervasive Adenine N6-methylation of Active Genes in Fungi.</title>
        <authorList>
            <consortium name="DOE Joint Genome Institute"/>
            <person name="Mondo S.J."/>
            <person name="Dannebaum R.O."/>
            <person name="Kuo R.C."/>
            <person name="Labutti K."/>
            <person name="Haridas S."/>
            <person name="Kuo A."/>
            <person name="Salamov A."/>
            <person name="Ahrendt S.R."/>
            <person name="Lipzen A."/>
            <person name="Sullivan W."/>
            <person name="Andreopoulos W.B."/>
            <person name="Clum A."/>
            <person name="Lindquist E."/>
            <person name="Daum C."/>
            <person name="Ramamoorthy G.K."/>
            <person name="Gryganskyi A."/>
            <person name="Culley D."/>
            <person name="Magnuson J.K."/>
            <person name="James T.Y."/>
            <person name="O'Malley M.A."/>
            <person name="Stajich J.E."/>
            <person name="Spatafora J.W."/>
            <person name="Visel A."/>
            <person name="Grigoriev I.V."/>
        </authorList>
    </citation>
    <scope>NUCLEOTIDE SEQUENCE [LARGE SCALE GENOMIC DNA]</scope>
    <source>
        <strain evidence="19 20">PL171</strain>
    </source>
</reference>
<feature type="transmembrane region" description="Helical" evidence="17">
    <location>
        <begin position="725"/>
        <end position="747"/>
    </location>
</feature>
<feature type="region of interest" description="Disordered" evidence="16">
    <location>
        <begin position="1"/>
        <end position="160"/>
    </location>
</feature>
<evidence type="ECO:0000256" key="3">
    <source>
        <dbReference type="ARBA" id="ARBA00022475"/>
    </source>
</evidence>
<evidence type="ECO:0000256" key="12">
    <source>
        <dbReference type="ARBA" id="ARBA00023180"/>
    </source>
</evidence>
<keyword evidence="5" id="KW-0107">Calcium channel</keyword>
<keyword evidence="13" id="KW-0407">Ion channel</keyword>
<keyword evidence="6 17" id="KW-0812">Transmembrane</keyword>
<evidence type="ECO:0000256" key="9">
    <source>
        <dbReference type="ARBA" id="ARBA00022989"/>
    </source>
</evidence>
<dbReference type="PANTHER" id="PTHR45628">
    <property type="entry name" value="VOLTAGE-DEPENDENT CALCIUM CHANNEL TYPE A SUBUNIT ALPHA-1"/>
    <property type="match status" value="1"/>
</dbReference>
<dbReference type="FunFam" id="1.10.287.70:FF:000093">
    <property type="entry name" value="Calcium channel subunit Cch1"/>
    <property type="match status" value="1"/>
</dbReference>
<feature type="region of interest" description="Disordered" evidence="16">
    <location>
        <begin position="449"/>
        <end position="507"/>
    </location>
</feature>
<feature type="domain" description="Ion transport" evidence="18">
    <location>
        <begin position="1587"/>
        <end position="1831"/>
    </location>
</feature>
<evidence type="ECO:0000256" key="4">
    <source>
        <dbReference type="ARBA" id="ARBA00022568"/>
    </source>
</evidence>
<feature type="transmembrane region" description="Helical" evidence="17">
    <location>
        <begin position="1006"/>
        <end position="1039"/>
    </location>
</feature>
<evidence type="ECO:0000256" key="2">
    <source>
        <dbReference type="ARBA" id="ARBA00022448"/>
    </source>
</evidence>
<evidence type="ECO:0000259" key="18">
    <source>
        <dbReference type="Pfam" id="PF00520"/>
    </source>
</evidence>
<feature type="transmembrane region" description="Helical" evidence="17">
    <location>
        <begin position="1259"/>
        <end position="1282"/>
    </location>
</feature>
<feature type="transmembrane region" description="Helical" evidence="17">
    <location>
        <begin position="1371"/>
        <end position="1388"/>
    </location>
</feature>
<dbReference type="InterPro" id="IPR027359">
    <property type="entry name" value="Volt_channel_dom_sf"/>
</dbReference>
<dbReference type="Proteomes" id="UP000193411">
    <property type="component" value="Unassembled WGS sequence"/>
</dbReference>
<comment type="subcellular location">
    <subcellularLocation>
        <location evidence="1">Cell membrane</location>
        <topology evidence="1">Multi-pass membrane protein</topology>
    </subcellularLocation>
</comment>
<evidence type="ECO:0000256" key="17">
    <source>
        <dbReference type="SAM" id="Phobius"/>
    </source>
</evidence>
<dbReference type="InterPro" id="IPR050599">
    <property type="entry name" value="VDCC_alpha-1_subunit"/>
</dbReference>
<proteinExistence type="inferred from homology"/>
<gene>
    <name evidence="19" type="ORF">BCR44DRAFT_36271</name>
</gene>
<feature type="compositionally biased region" description="Low complexity" evidence="16">
    <location>
        <begin position="76"/>
        <end position="88"/>
    </location>
</feature>
<evidence type="ECO:0000256" key="6">
    <source>
        <dbReference type="ARBA" id="ARBA00022692"/>
    </source>
</evidence>
<feature type="transmembrane region" description="Helical" evidence="17">
    <location>
        <begin position="1302"/>
        <end position="1320"/>
    </location>
</feature>
<feature type="transmembrane region" description="Helical" evidence="17">
    <location>
        <begin position="1508"/>
        <end position="1530"/>
    </location>
</feature>
<keyword evidence="2" id="KW-0813">Transport</keyword>
<feature type="transmembrane region" description="Helical" evidence="17">
    <location>
        <begin position="881"/>
        <end position="898"/>
    </location>
</feature>
<organism evidence="19 20">
    <name type="scientific">Catenaria anguillulae PL171</name>
    <dbReference type="NCBI Taxonomy" id="765915"/>
    <lineage>
        <taxon>Eukaryota</taxon>
        <taxon>Fungi</taxon>
        <taxon>Fungi incertae sedis</taxon>
        <taxon>Blastocladiomycota</taxon>
        <taxon>Blastocladiomycetes</taxon>
        <taxon>Blastocladiales</taxon>
        <taxon>Catenariaceae</taxon>
        <taxon>Catenaria</taxon>
    </lineage>
</organism>
<evidence type="ECO:0000313" key="20">
    <source>
        <dbReference type="Proteomes" id="UP000193411"/>
    </source>
</evidence>
<evidence type="ECO:0000256" key="15">
    <source>
        <dbReference type="ARBA" id="ARBA00067459"/>
    </source>
</evidence>
<comment type="similarity">
    <text evidence="14">Belongs to the calcium channel alpha-1 subunit (TC 1.A.1.11) family.</text>
</comment>
<evidence type="ECO:0000256" key="5">
    <source>
        <dbReference type="ARBA" id="ARBA00022673"/>
    </source>
</evidence>
<feature type="region of interest" description="Disordered" evidence="16">
    <location>
        <begin position="1224"/>
        <end position="1245"/>
    </location>
</feature>
<dbReference type="GO" id="GO:0005891">
    <property type="term" value="C:voltage-gated calcium channel complex"/>
    <property type="evidence" value="ECO:0007669"/>
    <property type="project" value="TreeGrafter"/>
</dbReference>
<evidence type="ECO:0000256" key="14">
    <source>
        <dbReference type="ARBA" id="ARBA00061395"/>
    </source>
</evidence>
<feature type="transmembrane region" description="Helical" evidence="17">
    <location>
        <begin position="1332"/>
        <end position="1351"/>
    </location>
</feature>
<protein>
    <recommendedName>
        <fullName evidence="15">Calcium-channel protein CCH1</fullName>
    </recommendedName>
</protein>
<feature type="compositionally biased region" description="Polar residues" evidence="16">
    <location>
        <begin position="1157"/>
        <end position="1178"/>
    </location>
</feature>
<feature type="region of interest" description="Disordered" evidence="16">
    <location>
        <begin position="1092"/>
        <end position="1179"/>
    </location>
</feature>
<comment type="caution">
    <text evidence="19">The sequence shown here is derived from an EMBL/GenBank/DDBJ whole genome shotgun (WGS) entry which is preliminary data.</text>
</comment>
<dbReference type="GO" id="GO:0098703">
    <property type="term" value="P:calcium ion import across plasma membrane"/>
    <property type="evidence" value="ECO:0007669"/>
    <property type="project" value="TreeGrafter"/>
</dbReference>
<dbReference type="GO" id="GO:0008331">
    <property type="term" value="F:high voltage-gated calcium channel activity"/>
    <property type="evidence" value="ECO:0007669"/>
    <property type="project" value="TreeGrafter"/>
</dbReference>
<dbReference type="Gene3D" id="1.20.120.350">
    <property type="entry name" value="Voltage-gated potassium channels. Chain C"/>
    <property type="match status" value="2"/>
</dbReference>
<feature type="transmembrane region" description="Helical" evidence="17">
    <location>
        <begin position="967"/>
        <end position="986"/>
    </location>
</feature>